<dbReference type="Proteomes" id="UP000221438">
    <property type="component" value="Unassembled WGS sequence"/>
</dbReference>
<dbReference type="RefSeq" id="WP_098361847.1">
    <property type="nucleotide sequence ID" value="NZ_JBNIKS010000015.1"/>
</dbReference>
<evidence type="ECO:0000313" key="2">
    <source>
        <dbReference type="Proteomes" id="UP000221438"/>
    </source>
</evidence>
<proteinExistence type="predicted"/>
<name>A0A2C0EW07_BACCE</name>
<comment type="caution">
    <text evidence="1">The sequence shown here is derived from an EMBL/GenBank/DDBJ whole genome shotgun (WGS) entry which is preliminary data.</text>
</comment>
<protein>
    <submittedName>
        <fullName evidence="1">Uncharacterized protein</fullName>
    </submittedName>
</protein>
<organism evidence="1 2">
    <name type="scientific">Bacillus cereus</name>
    <dbReference type="NCBI Taxonomy" id="1396"/>
    <lineage>
        <taxon>Bacteria</taxon>
        <taxon>Bacillati</taxon>
        <taxon>Bacillota</taxon>
        <taxon>Bacilli</taxon>
        <taxon>Bacillales</taxon>
        <taxon>Bacillaceae</taxon>
        <taxon>Bacillus</taxon>
        <taxon>Bacillus cereus group</taxon>
    </lineage>
</organism>
<sequence length="62" mass="7184">MVKRKEVKQVKLGSIQYVHNPAAAEKWFALYLECLYEKMMQSSSKINGQAYIENEKDGDNET</sequence>
<dbReference type="AlphaFoldDB" id="A0A2C0EW07"/>
<gene>
    <name evidence="1" type="ORF">COA08_10290</name>
</gene>
<evidence type="ECO:0000313" key="1">
    <source>
        <dbReference type="EMBL" id="PGQ10534.1"/>
    </source>
</evidence>
<accession>A0A2C0EW07</accession>
<reference evidence="1 2" key="1">
    <citation type="submission" date="2017-09" db="EMBL/GenBank/DDBJ databases">
        <title>Large-scale bioinformatics analysis of Bacillus genomes uncovers conserved roles of natural products in bacterial physiology.</title>
        <authorList>
            <consortium name="Agbiome Team Llc"/>
            <person name="Bleich R.M."/>
            <person name="Grubbs K.J."/>
            <person name="Santa Maria K.C."/>
            <person name="Allen S.E."/>
            <person name="Farag S."/>
            <person name="Shank E.A."/>
            <person name="Bowers A."/>
        </authorList>
    </citation>
    <scope>NUCLEOTIDE SEQUENCE [LARGE SCALE GENOMIC DNA]</scope>
    <source>
        <strain evidence="1 2">AFS046104</strain>
    </source>
</reference>
<dbReference type="EMBL" id="NUJQ01000006">
    <property type="protein sequence ID" value="PGQ10534.1"/>
    <property type="molecule type" value="Genomic_DNA"/>
</dbReference>